<dbReference type="EMBL" id="BBSC01000002">
    <property type="protein sequence ID" value="GAM74218.1"/>
    <property type="molecule type" value="Genomic_DNA"/>
</dbReference>
<comment type="similarity">
    <text evidence="1">Belongs to the bacterial solute-binding protein 5 family.</text>
</comment>
<keyword evidence="3" id="KW-0732">Signal</keyword>
<dbReference type="Gene3D" id="3.40.190.10">
    <property type="entry name" value="Periplasmic binding protein-like II"/>
    <property type="match status" value="1"/>
</dbReference>
<dbReference type="PANTHER" id="PTHR30290">
    <property type="entry name" value="PERIPLASMIC BINDING COMPONENT OF ABC TRANSPORTER"/>
    <property type="match status" value="1"/>
</dbReference>
<proteinExistence type="inferred from homology"/>
<accession>A0A0B8QGD8</accession>
<evidence type="ECO:0000259" key="4">
    <source>
        <dbReference type="Pfam" id="PF00496"/>
    </source>
</evidence>
<dbReference type="Pfam" id="PF00496">
    <property type="entry name" value="SBP_bac_5"/>
    <property type="match status" value="1"/>
</dbReference>
<dbReference type="AlphaFoldDB" id="A0A0B8QGD8"/>
<reference evidence="5 6" key="2">
    <citation type="submission" date="2015-01" db="EMBL/GenBank/DDBJ databases">
        <authorList>
            <consortium name="NBRP consortium"/>
            <person name="Sawabe T."/>
            <person name="Meirelles P."/>
            <person name="Feng G."/>
            <person name="Sayaka M."/>
            <person name="Hattori M."/>
            <person name="Ohkuma M."/>
        </authorList>
    </citation>
    <scope>NUCLEOTIDE SEQUENCE [LARGE SCALE GENOMIC DNA]</scope>
    <source>
        <strain evidence="6">JCM 19241</strain>
    </source>
</reference>
<dbReference type="GO" id="GO:0015833">
    <property type="term" value="P:peptide transport"/>
    <property type="evidence" value="ECO:0007669"/>
    <property type="project" value="TreeGrafter"/>
</dbReference>
<dbReference type="SUPFAM" id="SSF53850">
    <property type="entry name" value="Periplasmic binding protein-like II"/>
    <property type="match status" value="1"/>
</dbReference>
<comment type="caution">
    <text evidence="5">The sequence shown here is derived from an EMBL/GenBank/DDBJ whole genome shotgun (WGS) entry which is preliminary data.</text>
</comment>
<dbReference type="InterPro" id="IPR000914">
    <property type="entry name" value="SBP_5_dom"/>
</dbReference>
<dbReference type="STRING" id="1481914.JCM19241_5414"/>
<reference evidence="5 6" key="1">
    <citation type="submission" date="2015-01" db="EMBL/GenBank/DDBJ databases">
        <title>Vibrio sp. C94 JCM 19241 whole genome shotgun sequence.</title>
        <authorList>
            <person name="Sawabe T."/>
            <person name="Meirelles P."/>
            <person name="Feng G."/>
            <person name="Sayaka M."/>
            <person name="Hattori M."/>
            <person name="Ohkuma M."/>
        </authorList>
    </citation>
    <scope>NUCLEOTIDE SEQUENCE [LARGE SCALE GENOMIC DNA]</scope>
    <source>
        <strain evidence="6">JCM 19241</strain>
    </source>
</reference>
<evidence type="ECO:0000256" key="1">
    <source>
        <dbReference type="ARBA" id="ARBA00005695"/>
    </source>
</evidence>
<dbReference type="PANTHER" id="PTHR30290:SF9">
    <property type="entry name" value="OLIGOPEPTIDE-BINDING PROTEIN APPA"/>
    <property type="match status" value="1"/>
</dbReference>
<dbReference type="Proteomes" id="UP000031666">
    <property type="component" value="Unassembled WGS sequence"/>
</dbReference>
<dbReference type="GO" id="GO:1904680">
    <property type="term" value="F:peptide transmembrane transporter activity"/>
    <property type="evidence" value="ECO:0007669"/>
    <property type="project" value="TreeGrafter"/>
</dbReference>
<evidence type="ECO:0000313" key="5">
    <source>
        <dbReference type="EMBL" id="GAM74218.1"/>
    </source>
</evidence>
<evidence type="ECO:0000313" key="6">
    <source>
        <dbReference type="Proteomes" id="UP000031666"/>
    </source>
</evidence>
<sequence>MVAWSAVANNVYDGLLERDVNLELKPALATSWEVLDDNKRIRFHLREGVTFHNGEKFNADAVKFTFDRLLGEEGKAGPQRSNYTSIGSIEVIDEYTVDFHMATADPVILTKLAGYGAMIVPPKYLARLAQTTLIVILWERVHLK</sequence>
<keyword evidence="2" id="KW-0813">Transport</keyword>
<evidence type="ECO:0000256" key="3">
    <source>
        <dbReference type="ARBA" id="ARBA00022729"/>
    </source>
</evidence>
<dbReference type="InterPro" id="IPR039424">
    <property type="entry name" value="SBP_5"/>
</dbReference>
<protein>
    <submittedName>
        <fullName evidence="5">Dipeptide-binding ABC transporter</fullName>
    </submittedName>
</protein>
<organism evidence="5 6">
    <name type="scientific">Vibrio ishigakensis</name>
    <dbReference type="NCBI Taxonomy" id="1481914"/>
    <lineage>
        <taxon>Bacteria</taxon>
        <taxon>Pseudomonadati</taxon>
        <taxon>Pseudomonadota</taxon>
        <taxon>Gammaproteobacteria</taxon>
        <taxon>Vibrionales</taxon>
        <taxon>Vibrionaceae</taxon>
        <taxon>Vibrio</taxon>
    </lineage>
</organism>
<evidence type="ECO:0000256" key="2">
    <source>
        <dbReference type="ARBA" id="ARBA00022448"/>
    </source>
</evidence>
<gene>
    <name evidence="5" type="ORF">JCM19241_5414</name>
</gene>
<name>A0A0B8QGD8_9VIBR</name>
<feature type="domain" description="Solute-binding protein family 5" evidence="4">
    <location>
        <begin position="23"/>
        <end position="120"/>
    </location>
</feature>